<dbReference type="Proteomes" id="UP000324222">
    <property type="component" value="Unassembled WGS sequence"/>
</dbReference>
<proteinExistence type="predicted"/>
<sequence length="71" mass="7406">MKGGGGGDGDGGSGGAVMTVEVEVISDESAKPLDHTRIETHRQRIKEHMGVGGVRIINHNLDLGWSCPGLL</sequence>
<name>A0A5B7CFI2_PORTR</name>
<comment type="caution">
    <text evidence="1">The sequence shown here is derived from an EMBL/GenBank/DDBJ whole genome shotgun (WGS) entry which is preliminary data.</text>
</comment>
<organism evidence="1 2">
    <name type="scientific">Portunus trituberculatus</name>
    <name type="common">Swimming crab</name>
    <name type="synonym">Neptunus trituberculatus</name>
    <dbReference type="NCBI Taxonomy" id="210409"/>
    <lineage>
        <taxon>Eukaryota</taxon>
        <taxon>Metazoa</taxon>
        <taxon>Ecdysozoa</taxon>
        <taxon>Arthropoda</taxon>
        <taxon>Crustacea</taxon>
        <taxon>Multicrustacea</taxon>
        <taxon>Malacostraca</taxon>
        <taxon>Eumalacostraca</taxon>
        <taxon>Eucarida</taxon>
        <taxon>Decapoda</taxon>
        <taxon>Pleocyemata</taxon>
        <taxon>Brachyura</taxon>
        <taxon>Eubrachyura</taxon>
        <taxon>Portunoidea</taxon>
        <taxon>Portunidae</taxon>
        <taxon>Portuninae</taxon>
        <taxon>Portunus</taxon>
    </lineage>
</organism>
<gene>
    <name evidence="1" type="ORF">E2C01_000594</name>
</gene>
<evidence type="ECO:0000313" key="2">
    <source>
        <dbReference type="Proteomes" id="UP000324222"/>
    </source>
</evidence>
<dbReference type="AlphaFoldDB" id="A0A5B7CFI2"/>
<protein>
    <submittedName>
        <fullName evidence="1">Uncharacterized protein</fullName>
    </submittedName>
</protein>
<dbReference type="EMBL" id="VSRR010000015">
    <property type="protein sequence ID" value="MPC08025.1"/>
    <property type="molecule type" value="Genomic_DNA"/>
</dbReference>
<accession>A0A5B7CFI2</accession>
<reference evidence="1 2" key="1">
    <citation type="submission" date="2019-05" db="EMBL/GenBank/DDBJ databases">
        <title>Another draft genome of Portunus trituberculatus and its Hox gene families provides insights of decapod evolution.</title>
        <authorList>
            <person name="Jeong J.-H."/>
            <person name="Song I."/>
            <person name="Kim S."/>
            <person name="Choi T."/>
            <person name="Kim D."/>
            <person name="Ryu S."/>
            <person name="Kim W."/>
        </authorList>
    </citation>
    <scope>NUCLEOTIDE SEQUENCE [LARGE SCALE GENOMIC DNA]</scope>
    <source>
        <tissue evidence="1">Muscle</tissue>
    </source>
</reference>
<evidence type="ECO:0000313" key="1">
    <source>
        <dbReference type="EMBL" id="MPC08025.1"/>
    </source>
</evidence>
<keyword evidence="2" id="KW-1185">Reference proteome</keyword>